<dbReference type="RefSeq" id="WP_050375082.1">
    <property type="nucleotide sequence ID" value="NZ_KQ257834.1"/>
</dbReference>
<dbReference type="InterPro" id="IPR029058">
    <property type="entry name" value="AB_hydrolase_fold"/>
</dbReference>
<evidence type="ECO:0000313" key="5">
    <source>
        <dbReference type="Proteomes" id="UP000037151"/>
    </source>
</evidence>
<reference evidence="5" key="1">
    <citation type="submission" date="2014-07" db="EMBL/GenBank/DDBJ databases">
        <title>Genome sequencing of plant-pathogenic Streptomyces species.</title>
        <authorList>
            <person name="Harrison J."/>
            <person name="Sapp M."/>
            <person name="Thwaites R."/>
            <person name="Studholme D.J."/>
        </authorList>
    </citation>
    <scope>NUCLEOTIDE SEQUENCE [LARGE SCALE GENOMIC DNA]</scope>
    <source>
        <strain evidence="5">NCPPB 4445</strain>
    </source>
</reference>
<dbReference type="GO" id="GO:0008610">
    <property type="term" value="P:lipid biosynthetic process"/>
    <property type="evidence" value="ECO:0007669"/>
    <property type="project" value="TreeGrafter"/>
</dbReference>
<proteinExistence type="inferred from homology"/>
<evidence type="ECO:0000313" key="4">
    <source>
        <dbReference type="EMBL" id="KND25266.1"/>
    </source>
</evidence>
<dbReference type="InterPro" id="IPR020802">
    <property type="entry name" value="TesA-like"/>
</dbReference>
<dbReference type="PANTHER" id="PTHR11487">
    <property type="entry name" value="THIOESTERASE"/>
    <property type="match status" value="1"/>
</dbReference>
<comment type="similarity">
    <text evidence="1">Belongs to the thioesterase family.</text>
</comment>
<dbReference type="PATRIC" id="fig|42234.21.peg.8370"/>
<protein>
    <submittedName>
        <fullName evidence="4">Oleoyl-ACP hydrolase</fullName>
    </submittedName>
</protein>
<gene>
    <name evidence="4" type="ORF">IQ63_40715</name>
</gene>
<dbReference type="OrthoDB" id="8480037at2"/>
<dbReference type="Pfam" id="PF00975">
    <property type="entry name" value="Thioesterase"/>
    <property type="match status" value="1"/>
</dbReference>
<dbReference type="Proteomes" id="UP000037151">
    <property type="component" value="Unassembled WGS sequence"/>
</dbReference>
<dbReference type="InterPro" id="IPR001031">
    <property type="entry name" value="Thioesterase"/>
</dbReference>
<evidence type="ECO:0000256" key="2">
    <source>
        <dbReference type="ARBA" id="ARBA00022801"/>
    </source>
</evidence>
<dbReference type="EMBL" id="JPPY01000228">
    <property type="protein sequence ID" value="KND25266.1"/>
    <property type="molecule type" value="Genomic_DNA"/>
</dbReference>
<dbReference type="Gene3D" id="3.40.50.1820">
    <property type="entry name" value="alpha/beta hydrolase"/>
    <property type="match status" value="1"/>
</dbReference>
<feature type="domain" description="Thioesterase TesA-like" evidence="3">
    <location>
        <begin position="24"/>
        <end position="246"/>
    </location>
</feature>
<dbReference type="GO" id="GO:0016787">
    <property type="term" value="F:hydrolase activity"/>
    <property type="evidence" value="ECO:0007669"/>
    <property type="project" value="UniProtKB-KW"/>
</dbReference>
<evidence type="ECO:0000259" key="3">
    <source>
        <dbReference type="SMART" id="SM00824"/>
    </source>
</evidence>
<dbReference type="PANTHER" id="PTHR11487:SF0">
    <property type="entry name" value="S-ACYL FATTY ACID SYNTHASE THIOESTERASE, MEDIUM CHAIN"/>
    <property type="match status" value="1"/>
</dbReference>
<dbReference type="SUPFAM" id="SSF53474">
    <property type="entry name" value="alpha/beta-Hydrolases"/>
    <property type="match status" value="1"/>
</dbReference>
<comment type="caution">
    <text evidence="4">The sequence shown here is derived from an EMBL/GenBank/DDBJ whole genome shotgun (WGS) entry which is preliminary data.</text>
</comment>
<keyword evidence="2 4" id="KW-0378">Hydrolase</keyword>
<accession>A0A0L0JHV5</accession>
<dbReference type="SMART" id="SM00824">
    <property type="entry name" value="PKS_TE"/>
    <property type="match status" value="1"/>
</dbReference>
<dbReference type="InterPro" id="IPR012223">
    <property type="entry name" value="TEII"/>
</dbReference>
<evidence type="ECO:0000256" key="1">
    <source>
        <dbReference type="ARBA" id="ARBA00007169"/>
    </source>
</evidence>
<sequence>MEMNDDGRWIRRFAAAEDAPYRVVCFPHAGGSASYFLPVAKALAPGAEVLAIQYPGRQDRRHEAGVTSIVDLAGTIASVLLPRWLDRPTVLFGHSMGASVAFEVARRLERAGTVPLALFVSGRVAPTRIRPETVHLRDDAGLLAEVKKLSGTDERVFGDDELVRLFLPTLRSDYTAVETYRFIPGPLLDTPIHAHLGDADPRVTPDEAADWREQTNGPFTLRTYTGGHFYLNAHSAQVIQAITEALVPASPYRV</sequence>
<organism evidence="4 5">
    <name type="scientific">Streptomyces acidiscabies</name>
    <dbReference type="NCBI Taxonomy" id="42234"/>
    <lineage>
        <taxon>Bacteria</taxon>
        <taxon>Bacillati</taxon>
        <taxon>Actinomycetota</taxon>
        <taxon>Actinomycetes</taxon>
        <taxon>Kitasatosporales</taxon>
        <taxon>Streptomycetaceae</taxon>
        <taxon>Streptomyces</taxon>
    </lineage>
</organism>
<name>A0A0L0JHV5_9ACTN</name>
<dbReference type="AlphaFoldDB" id="A0A0L0JHV5"/>